<feature type="compositionally biased region" description="Basic and acidic residues" evidence="1">
    <location>
        <begin position="117"/>
        <end position="136"/>
    </location>
</feature>
<evidence type="ECO:0000313" key="4">
    <source>
        <dbReference type="Proteomes" id="UP000814243"/>
    </source>
</evidence>
<protein>
    <recommendedName>
        <fullName evidence="2">DUF7869 domain-containing protein</fullName>
    </recommendedName>
</protein>
<evidence type="ECO:0000256" key="1">
    <source>
        <dbReference type="SAM" id="MobiDB-lite"/>
    </source>
</evidence>
<dbReference type="PANTHER" id="PTHR10773:SF19">
    <property type="match status" value="1"/>
</dbReference>
<sequence>MNRINKIMSLALNGSPIEHLQENISDNLSSTSMNVSGVSSEVTEEQLQVAQMLDELLTPSDLGFQSHDFLTGHETLVDEEDIQIPEPTEAADFSSDDSVVDRTYAPEIDSSSSSETSLHENDHHNVEVTSITEEHNQRRKSKGTNIRKIIKDKRNKGLTYKTLSGKIIRSRKVTPLPLCRKKCSEKISAETQKILFEELWALGDYNKRSAYLSSLILDIPKKSQRIRNTLGEPKVRSINHIYNLKVNGTMIEICKGCFLKTFGISNKCVEVAIKKKSVRVTGISSPDKRGSHVPSNKIGDDAVQAIKDHINSYPLYESHYSRSHTNKRYLPTGLSLTIMYQMYKEIVSNPVSYTYFGNVFRTMGLSFKKPSLDTCNTCDAYKMKIKLALPPDTESLKNELEIHQAEADSAYSMKKKDKEESSDVKRVYCFDLQQCLPTPFLKTNIVFYKRLLWTYNLTIYDCYSKKSFCYMWSEADGRRGANQIASCLYNFLMTLPSHVKEVTFYSDTCGGQNKNSHVAAMFVCISKMKPGLLINHKFLVPGHTHMECDSVHAQIERKKKRTDMAIHLPRDWYNLVRMTSPNISVVIMDNSMFLNFAKLYKGPLQLRKVDASGEKFIWHDVKWFRFSSEHGPGVIQFKTKLNNSTEFKEISFCRRGKSNESLNPEKCYDCQVPISQEKKRDLLSILHLIDSSCHDFYNKLETSANTRDIDPDIEEFSEA</sequence>
<feature type="region of interest" description="Disordered" evidence="1">
    <location>
        <begin position="106"/>
        <end position="145"/>
    </location>
</feature>
<gene>
    <name evidence="3" type="ORF">HF086_001609</name>
</gene>
<dbReference type="InterPro" id="IPR057191">
    <property type="entry name" value="DUF7869"/>
</dbReference>
<name>A0A922SL59_SPOEX</name>
<organism evidence="3 4">
    <name type="scientific">Spodoptera exigua</name>
    <name type="common">Beet armyworm</name>
    <name type="synonym">Noctua fulgens</name>
    <dbReference type="NCBI Taxonomy" id="7107"/>
    <lineage>
        <taxon>Eukaryota</taxon>
        <taxon>Metazoa</taxon>
        <taxon>Ecdysozoa</taxon>
        <taxon>Arthropoda</taxon>
        <taxon>Hexapoda</taxon>
        <taxon>Insecta</taxon>
        <taxon>Pterygota</taxon>
        <taxon>Neoptera</taxon>
        <taxon>Endopterygota</taxon>
        <taxon>Lepidoptera</taxon>
        <taxon>Glossata</taxon>
        <taxon>Ditrysia</taxon>
        <taxon>Noctuoidea</taxon>
        <taxon>Noctuidae</taxon>
        <taxon>Amphipyrinae</taxon>
        <taxon>Spodoptera</taxon>
    </lineage>
</organism>
<dbReference type="PANTHER" id="PTHR10773">
    <property type="entry name" value="DNA-DIRECTED RNA POLYMERASES I, II, AND III SUBUNIT RPABC2"/>
    <property type="match status" value="1"/>
</dbReference>
<dbReference type="EMBL" id="JACEFF010000227">
    <property type="protein sequence ID" value="KAH9641536.1"/>
    <property type="molecule type" value="Genomic_DNA"/>
</dbReference>
<feature type="domain" description="DUF7869" evidence="2">
    <location>
        <begin position="466"/>
        <end position="564"/>
    </location>
</feature>
<dbReference type="Pfam" id="PF25273">
    <property type="entry name" value="DUF7869"/>
    <property type="match status" value="1"/>
</dbReference>
<evidence type="ECO:0000313" key="3">
    <source>
        <dbReference type="EMBL" id="KAH9641536.1"/>
    </source>
</evidence>
<evidence type="ECO:0000259" key="2">
    <source>
        <dbReference type="Pfam" id="PF25273"/>
    </source>
</evidence>
<dbReference type="AlphaFoldDB" id="A0A922SL59"/>
<dbReference type="Proteomes" id="UP000814243">
    <property type="component" value="Unassembled WGS sequence"/>
</dbReference>
<accession>A0A922SL59</accession>
<reference evidence="3" key="1">
    <citation type="journal article" date="2021" name="G3 (Bethesda)">
        <title>Genome and transcriptome analysis of the beet armyworm Spodoptera exigua reveals targets for pest control. .</title>
        <authorList>
            <person name="Simon S."/>
            <person name="Breeschoten T."/>
            <person name="Jansen H.J."/>
            <person name="Dirks R.P."/>
            <person name="Schranz M.E."/>
            <person name="Ros V.I.D."/>
        </authorList>
    </citation>
    <scope>NUCLEOTIDE SEQUENCE</scope>
    <source>
        <strain evidence="3">TB_SE_WUR_2020</strain>
    </source>
</reference>
<comment type="caution">
    <text evidence="3">The sequence shown here is derived from an EMBL/GenBank/DDBJ whole genome shotgun (WGS) entry which is preliminary data.</text>
</comment>
<proteinExistence type="predicted"/>